<proteinExistence type="predicted"/>
<protein>
    <submittedName>
        <fullName evidence="1">Uncharacterized protein</fullName>
    </submittedName>
</protein>
<dbReference type="Proteomes" id="UP001358586">
    <property type="component" value="Chromosome 1"/>
</dbReference>
<dbReference type="EMBL" id="JARKNE010000001">
    <property type="protein sequence ID" value="KAK5845242.1"/>
    <property type="molecule type" value="Genomic_DNA"/>
</dbReference>
<keyword evidence="2" id="KW-1185">Reference proteome</keyword>
<gene>
    <name evidence="1" type="ORF">PVK06_001405</name>
</gene>
<reference evidence="1 2" key="1">
    <citation type="submission" date="2023-03" db="EMBL/GenBank/DDBJ databases">
        <title>WGS of Gossypium arboreum.</title>
        <authorList>
            <person name="Yu D."/>
        </authorList>
    </citation>
    <scope>NUCLEOTIDE SEQUENCE [LARGE SCALE GENOMIC DNA]</scope>
    <source>
        <tissue evidence="1">Leaf</tissue>
    </source>
</reference>
<evidence type="ECO:0000313" key="1">
    <source>
        <dbReference type="EMBL" id="KAK5845242.1"/>
    </source>
</evidence>
<sequence>MLRMAQNRFEGGRISTNWLEKNFDKLPDDVTDEVIQQSIVRQCNQIRCRSLVACYCYSHRPGGEYRFYVLESSTYIRFYAICRPRDHILRSTKSVGQPGHVGCEGVIDSVRSGGNA</sequence>
<comment type="caution">
    <text evidence="1">The sequence shown here is derived from an EMBL/GenBank/DDBJ whole genome shotgun (WGS) entry which is preliminary data.</text>
</comment>
<name>A0ABR0R292_GOSAR</name>
<accession>A0ABR0R292</accession>
<evidence type="ECO:0000313" key="2">
    <source>
        <dbReference type="Proteomes" id="UP001358586"/>
    </source>
</evidence>
<organism evidence="1 2">
    <name type="scientific">Gossypium arboreum</name>
    <name type="common">Tree cotton</name>
    <name type="synonym">Gossypium nanking</name>
    <dbReference type="NCBI Taxonomy" id="29729"/>
    <lineage>
        <taxon>Eukaryota</taxon>
        <taxon>Viridiplantae</taxon>
        <taxon>Streptophyta</taxon>
        <taxon>Embryophyta</taxon>
        <taxon>Tracheophyta</taxon>
        <taxon>Spermatophyta</taxon>
        <taxon>Magnoliopsida</taxon>
        <taxon>eudicotyledons</taxon>
        <taxon>Gunneridae</taxon>
        <taxon>Pentapetalae</taxon>
        <taxon>rosids</taxon>
        <taxon>malvids</taxon>
        <taxon>Malvales</taxon>
        <taxon>Malvaceae</taxon>
        <taxon>Malvoideae</taxon>
        <taxon>Gossypium</taxon>
    </lineage>
</organism>